<dbReference type="InterPro" id="IPR036291">
    <property type="entry name" value="NAD(P)-bd_dom_sf"/>
</dbReference>
<dbReference type="Pfam" id="PF22725">
    <property type="entry name" value="GFO_IDH_MocA_C3"/>
    <property type="match status" value="1"/>
</dbReference>
<sequence length="331" mass="37556">MKVLVIGLGSMGTRRIRNLQALEIQTIAGFDIREDRRSAAAARYGITVYSDWIDALEDYRPDALVISTSPEHHMTYAWPAAERNTPCFIEASVVDADRILALHKRIEGTTLVMAPSCTMRFYPGPMKVKELLQANTIGRVLNVNYQTGQYLPDWHPWERIEDYYVSKRETGGGREIVPFELTWLNDIFGQPEPLACVKGTLSDIPADIDDVYHCILRYPGNVILNMTVEVISRPHATRELRVLGSEGEIVFSADENCVRFASSESPDWKRFDLGKGTVEKGYINPEEPYIIEMRCFLEAVRKSDQSLFPNSLYDDYLVLRALQQLEKISGA</sequence>
<dbReference type="Gene3D" id="3.40.50.720">
    <property type="entry name" value="NAD(P)-binding Rossmann-like Domain"/>
    <property type="match status" value="1"/>
</dbReference>
<evidence type="ECO:0000313" key="3">
    <source>
        <dbReference type="EMBL" id="KAB2933648.1"/>
    </source>
</evidence>
<evidence type="ECO:0000259" key="2">
    <source>
        <dbReference type="Pfam" id="PF22725"/>
    </source>
</evidence>
<gene>
    <name evidence="3" type="ORF">F9K24_07340</name>
</gene>
<evidence type="ECO:0000259" key="1">
    <source>
        <dbReference type="Pfam" id="PF01408"/>
    </source>
</evidence>
<dbReference type="SUPFAM" id="SSF51735">
    <property type="entry name" value="NAD(P)-binding Rossmann-fold domains"/>
    <property type="match status" value="1"/>
</dbReference>
<dbReference type="Proteomes" id="UP000460298">
    <property type="component" value="Unassembled WGS sequence"/>
</dbReference>
<comment type="caution">
    <text evidence="3">The sequence shown here is derived from an EMBL/GenBank/DDBJ whole genome shotgun (WGS) entry which is preliminary data.</text>
</comment>
<dbReference type="Gene3D" id="3.30.360.10">
    <property type="entry name" value="Dihydrodipicolinate Reductase, domain 2"/>
    <property type="match status" value="1"/>
</dbReference>
<organism evidence="3 4">
    <name type="scientific">Leptonema illini</name>
    <dbReference type="NCBI Taxonomy" id="183"/>
    <lineage>
        <taxon>Bacteria</taxon>
        <taxon>Pseudomonadati</taxon>
        <taxon>Spirochaetota</taxon>
        <taxon>Spirochaetia</taxon>
        <taxon>Leptospirales</taxon>
        <taxon>Leptospiraceae</taxon>
        <taxon>Leptonema</taxon>
    </lineage>
</organism>
<dbReference type="InterPro" id="IPR051450">
    <property type="entry name" value="Gfo/Idh/MocA_Oxidoreductases"/>
</dbReference>
<dbReference type="Pfam" id="PF01408">
    <property type="entry name" value="GFO_IDH_MocA"/>
    <property type="match status" value="1"/>
</dbReference>
<feature type="domain" description="Gfo/Idh/MocA-like oxidoreductase N-terminal" evidence="1">
    <location>
        <begin position="1"/>
        <end position="90"/>
    </location>
</feature>
<dbReference type="EMBL" id="WBUI01000005">
    <property type="protein sequence ID" value="KAB2933648.1"/>
    <property type="molecule type" value="Genomic_DNA"/>
</dbReference>
<dbReference type="InterPro" id="IPR000683">
    <property type="entry name" value="Gfo/Idh/MocA-like_OxRdtase_N"/>
</dbReference>
<dbReference type="AlphaFoldDB" id="A0A833H323"/>
<reference evidence="3 4" key="1">
    <citation type="submission" date="2019-10" db="EMBL/GenBank/DDBJ databases">
        <title>Extracellular Electron Transfer in a Candidatus Methanoperedens spp. Enrichment Culture.</title>
        <authorList>
            <person name="Berger S."/>
            <person name="Rangel Shaw D."/>
            <person name="Berben T."/>
            <person name="In 'T Zandt M."/>
            <person name="Frank J."/>
            <person name="Reimann J."/>
            <person name="Jetten M.S.M."/>
            <person name="Welte C.U."/>
        </authorList>
    </citation>
    <scope>NUCLEOTIDE SEQUENCE [LARGE SCALE GENOMIC DNA]</scope>
    <source>
        <strain evidence="3">SB12</strain>
    </source>
</reference>
<dbReference type="PANTHER" id="PTHR43377">
    <property type="entry name" value="BILIVERDIN REDUCTASE A"/>
    <property type="match status" value="1"/>
</dbReference>
<dbReference type="GO" id="GO:0000166">
    <property type="term" value="F:nucleotide binding"/>
    <property type="evidence" value="ECO:0007669"/>
    <property type="project" value="InterPro"/>
</dbReference>
<accession>A0A833H323</accession>
<protein>
    <submittedName>
        <fullName evidence="3">Gfo/Idh/MocA family oxidoreductase</fullName>
    </submittedName>
</protein>
<name>A0A833H323_9LEPT</name>
<dbReference type="SUPFAM" id="SSF55347">
    <property type="entry name" value="Glyceraldehyde-3-phosphate dehydrogenase-like, C-terminal domain"/>
    <property type="match status" value="1"/>
</dbReference>
<dbReference type="PANTHER" id="PTHR43377:SF1">
    <property type="entry name" value="BILIVERDIN REDUCTASE A"/>
    <property type="match status" value="1"/>
</dbReference>
<evidence type="ECO:0000313" key="4">
    <source>
        <dbReference type="Proteomes" id="UP000460298"/>
    </source>
</evidence>
<feature type="domain" description="GFO/IDH/MocA-like oxidoreductase" evidence="2">
    <location>
        <begin position="127"/>
        <end position="249"/>
    </location>
</feature>
<dbReference type="InterPro" id="IPR055170">
    <property type="entry name" value="GFO_IDH_MocA-like_dom"/>
</dbReference>
<proteinExistence type="predicted"/>